<keyword evidence="2" id="KW-1185">Reference proteome</keyword>
<dbReference type="AlphaFoldDB" id="A0A0P1EV95"/>
<reference evidence="1 2" key="1">
    <citation type="submission" date="2015-09" db="EMBL/GenBank/DDBJ databases">
        <authorList>
            <consortium name="Swine Surveillance"/>
        </authorList>
    </citation>
    <scope>NUCLEOTIDE SEQUENCE [LARGE SCALE GENOMIC DNA]</scope>
    <source>
        <strain evidence="1 2">CECT 7688</strain>
    </source>
</reference>
<dbReference type="Proteomes" id="UP000054823">
    <property type="component" value="Unassembled WGS sequence"/>
</dbReference>
<sequence>MLMIARTIATNLRADELEALATLAEPGSSDKIPELKVVQSLLKLRLLETRPRTQSFQLTDLGRLVAAETKAFCPAAL</sequence>
<proteinExistence type="predicted"/>
<protein>
    <submittedName>
        <fullName evidence="1">Uncharacterized protein</fullName>
    </submittedName>
</protein>
<name>A0A0P1EV95_9RHOB</name>
<evidence type="ECO:0000313" key="1">
    <source>
        <dbReference type="EMBL" id="CUH54442.1"/>
    </source>
</evidence>
<dbReference type="EMBL" id="CYPW01000041">
    <property type="protein sequence ID" value="CUH54442.1"/>
    <property type="molecule type" value="Genomic_DNA"/>
</dbReference>
<evidence type="ECO:0000313" key="2">
    <source>
        <dbReference type="Proteomes" id="UP000054823"/>
    </source>
</evidence>
<dbReference type="STRING" id="321267.SHM7688_03913"/>
<dbReference type="RefSeq" id="WP_144432647.1">
    <property type="nucleotide sequence ID" value="NZ_CYPW01000041.1"/>
</dbReference>
<gene>
    <name evidence="1" type="ORF">SHM7688_03913</name>
</gene>
<accession>A0A0P1EV95</accession>
<organism evidence="1 2">
    <name type="scientific">Shimia marina</name>
    <dbReference type="NCBI Taxonomy" id="321267"/>
    <lineage>
        <taxon>Bacteria</taxon>
        <taxon>Pseudomonadati</taxon>
        <taxon>Pseudomonadota</taxon>
        <taxon>Alphaproteobacteria</taxon>
        <taxon>Rhodobacterales</taxon>
        <taxon>Roseobacteraceae</taxon>
    </lineage>
</organism>